<evidence type="ECO:0000256" key="1">
    <source>
        <dbReference type="SAM" id="Phobius"/>
    </source>
</evidence>
<name>A0A8S5V9B0_9CAUD</name>
<feature type="transmembrane region" description="Helical" evidence="1">
    <location>
        <begin position="20"/>
        <end position="40"/>
    </location>
</feature>
<dbReference type="EMBL" id="BK016226">
    <property type="protein sequence ID" value="DAG03308.1"/>
    <property type="molecule type" value="Genomic_DNA"/>
</dbReference>
<accession>A0A8S5V9B0</accession>
<sequence>MTIPPKDIIPVNAVVANNFIIINTLSFCLFLYFFNFFTYLL</sequence>
<proteinExistence type="predicted"/>
<reference evidence="2" key="1">
    <citation type="journal article" date="2021" name="Proc. Natl. Acad. Sci. U.S.A.">
        <title>A Catalog of Tens of Thousands of Viruses from Human Metagenomes Reveals Hidden Associations with Chronic Diseases.</title>
        <authorList>
            <person name="Tisza M.J."/>
            <person name="Buck C.B."/>
        </authorList>
    </citation>
    <scope>NUCLEOTIDE SEQUENCE</scope>
    <source>
        <strain evidence="2">Ct2D011</strain>
    </source>
</reference>
<keyword evidence="1" id="KW-1133">Transmembrane helix</keyword>
<protein>
    <submittedName>
        <fullName evidence="2">Uncharacterized protein</fullName>
    </submittedName>
</protein>
<organism evidence="2">
    <name type="scientific">Siphoviridae sp. ct2D011</name>
    <dbReference type="NCBI Taxonomy" id="2825314"/>
    <lineage>
        <taxon>Viruses</taxon>
        <taxon>Duplodnaviria</taxon>
        <taxon>Heunggongvirae</taxon>
        <taxon>Uroviricota</taxon>
        <taxon>Caudoviricetes</taxon>
    </lineage>
</organism>
<keyword evidence="1" id="KW-0812">Transmembrane</keyword>
<evidence type="ECO:0000313" key="2">
    <source>
        <dbReference type="EMBL" id="DAG03308.1"/>
    </source>
</evidence>
<keyword evidence="1" id="KW-0472">Membrane</keyword>